<proteinExistence type="predicted"/>
<comment type="subcellular location">
    <subcellularLocation>
        <location evidence="1">Secreted</location>
    </subcellularLocation>
</comment>
<evidence type="ECO:0000256" key="2">
    <source>
        <dbReference type="ARBA" id="ARBA00022729"/>
    </source>
</evidence>
<protein>
    <recommendedName>
        <fullName evidence="3">NodB homology domain-containing protein</fullName>
    </recommendedName>
</protein>
<dbReference type="PANTHER" id="PTHR34216:SF3">
    <property type="entry name" value="POLY-BETA-1,6-N-ACETYL-D-GLUCOSAMINE N-DEACETYLASE"/>
    <property type="match status" value="1"/>
</dbReference>
<dbReference type="AlphaFoldDB" id="W5YVJ5"/>
<dbReference type="InterPro" id="IPR002509">
    <property type="entry name" value="NODB_dom"/>
</dbReference>
<evidence type="ECO:0000256" key="1">
    <source>
        <dbReference type="ARBA" id="ARBA00004613"/>
    </source>
</evidence>
<dbReference type="GO" id="GO:0005975">
    <property type="term" value="P:carbohydrate metabolic process"/>
    <property type="evidence" value="ECO:0007669"/>
    <property type="project" value="InterPro"/>
</dbReference>
<evidence type="ECO:0000313" key="4">
    <source>
        <dbReference type="EMBL" id="AHI33272.1"/>
    </source>
</evidence>
<dbReference type="Pfam" id="PF01522">
    <property type="entry name" value="Polysacc_deac_1"/>
    <property type="match status" value="2"/>
</dbReference>
<accession>W5YVJ5</accession>
<dbReference type="PROSITE" id="PS51677">
    <property type="entry name" value="NODB"/>
    <property type="match status" value="1"/>
</dbReference>
<dbReference type="KEGG" id="msr:AU15_15350"/>
<dbReference type="GO" id="GO:0016810">
    <property type="term" value="F:hydrolase activity, acting on carbon-nitrogen (but not peptide) bonds"/>
    <property type="evidence" value="ECO:0007669"/>
    <property type="project" value="InterPro"/>
</dbReference>
<dbReference type="GO" id="GO:0005576">
    <property type="term" value="C:extracellular region"/>
    <property type="evidence" value="ECO:0007669"/>
    <property type="project" value="UniProtKB-SubCell"/>
</dbReference>
<dbReference type="HOGENOM" id="CLU_030024_1_1_6"/>
<evidence type="ECO:0000259" key="3">
    <source>
        <dbReference type="PROSITE" id="PS51677"/>
    </source>
</evidence>
<sequence>MYHRISGSSGGKNLPVDIFRKQIQTIKKTFNPTTIPDLISSCIEGNPIKDAVVVTFDDGYHDFADYAFPILQEERVPAVLFATTGFINGDLWLWPDQIMYAVENRGNQSVSFPGASGTLDKNLSDDECWNYIADFCLTLPPEERNEVICQLYRNIDLDIPNEAPDRFRSLSWQQVKEMQALGLTVESHSYSHPILTKLTDQEIINELKKSKEMIQTNLGCKVEGFCYPNGMKSDFDFRVKNALIELGYSWGVTAYPTLSPLADLFEISRYNAGASMEDFFKTVFGVKYLSMRLE</sequence>
<dbReference type="SUPFAM" id="SSF88713">
    <property type="entry name" value="Glycoside hydrolase/deacetylase"/>
    <property type="match status" value="1"/>
</dbReference>
<dbReference type="PANTHER" id="PTHR34216">
    <property type="match status" value="1"/>
</dbReference>
<dbReference type="Gene3D" id="3.20.20.370">
    <property type="entry name" value="Glycoside hydrolase/deacetylase"/>
    <property type="match status" value="1"/>
</dbReference>
<dbReference type="Proteomes" id="UP000035081">
    <property type="component" value="Chromosome"/>
</dbReference>
<dbReference type="EMBL" id="CP007152">
    <property type="protein sequence ID" value="AHI33272.1"/>
    <property type="molecule type" value="Genomic_DNA"/>
</dbReference>
<reference evidence="4 5" key="1">
    <citation type="journal article" date="2014" name="Genome Announc.">
        <title>Draft Genome Sequences of Marinobacter similis A3d10T and Marinobacter salarius R9SW1T.</title>
        <authorList>
            <person name="Ivanova E.P."/>
            <person name="Ng H.J."/>
            <person name="Webb H.K."/>
            <person name="Feng G."/>
            <person name="Oshima K."/>
            <person name="Hattori M."/>
            <person name="Ohkuma M."/>
            <person name="Sergeev A.F."/>
            <person name="Mikhailov V.V."/>
            <person name="Crawford R.J."/>
            <person name="Sawabe T."/>
        </authorList>
    </citation>
    <scope>NUCLEOTIDE SEQUENCE [LARGE SCALE GENOMIC DNA]</scope>
    <source>
        <strain evidence="5">A3d10 and R9SW1</strain>
    </source>
</reference>
<dbReference type="InterPro" id="IPR051398">
    <property type="entry name" value="Polysacch_Deacetylase"/>
</dbReference>
<dbReference type="CDD" id="cd10918">
    <property type="entry name" value="CE4_NodB_like_5s_6s"/>
    <property type="match status" value="1"/>
</dbReference>
<feature type="domain" description="NodB homology" evidence="3">
    <location>
        <begin position="50"/>
        <end position="294"/>
    </location>
</feature>
<name>W5YVJ5_9GAMM</name>
<dbReference type="InterPro" id="IPR011330">
    <property type="entry name" value="Glyco_hydro/deAcase_b/a-brl"/>
</dbReference>
<keyword evidence="2" id="KW-0732">Signal</keyword>
<gene>
    <name evidence="4" type="ORF">AU15_15350</name>
</gene>
<organism evidence="4 5">
    <name type="scientific">Marinobacter salarius</name>
    <dbReference type="NCBI Taxonomy" id="1420917"/>
    <lineage>
        <taxon>Bacteria</taxon>
        <taxon>Pseudomonadati</taxon>
        <taxon>Pseudomonadota</taxon>
        <taxon>Gammaproteobacteria</taxon>
        <taxon>Pseudomonadales</taxon>
        <taxon>Marinobacteraceae</taxon>
        <taxon>Marinobacter</taxon>
    </lineage>
</organism>
<evidence type="ECO:0000313" key="5">
    <source>
        <dbReference type="Proteomes" id="UP000035081"/>
    </source>
</evidence>